<keyword evidence="3 7" id="KW-1133">Transmembrane helix</keyword>
<name>A0ABY3W868_9MICC</name>
<accession>A0ABY3W868</accession>
<evidence type="ECO:0000259" key="8">
    <source>
        <dbReference type="Pfam" id="PF13490"/>
    </source>
</evidence>
<dbReference type="Proteomes" id="UP000829069">
    <property type="component" value="Chromosome"/>
</dbReference>
<evidence type="ECO:0000256" key="1">
    <source>
        <dbReference type="ARBA" id="ARBA00004167"/>
    </source>
</evidence>
<protein>
    <submittedName>
        <fullName evidence="9">Zf-HC2 domain-containing protein</fullName>
    </submittedName>
</protein>
<keyword evidence="4" id="KW-0805">Transcription regulation</keyword>
<dbReference type="PANTHER" id="PTHR37461">
    <property type="entry name" value="ANTI-SIGMA-K FACTOR RSKA"/>
    <property type="match status" value="1"/>
</dbReference>
<feature type="domain" description="Putative zinc-finger" evidence="8">
    <location>
        <begin position="8"/>
        <end position="38"/>
    </location>
</feature>
<reference evidence="9 10" key="1">
    <citation type="submission" date="2022-03" db="EMBL/GenBank/DDBJ databases">
        <title>Isotopic signatures of nitrous oxide derived from detoxification processes.</title>
        <authorList>
            <person name="Behrendt U."/>
            <person name="Buchen C."/>
            <person name="Well R."/>
            <person name="Ulrich A."/>
            <person name="Rohe L."/>
            <person name="Kolb S."/>
            <person name="Schloter M."/>
            <person name="Horn M.A."/>
            <person name="Augustin J."/>
        </authorList>
    </citation>
    <scope>NUCLEOTIDE SEQUENCE [LARGE SCALE GENOMIC DNA]</scope>
    <source>
        <strain evidence="9 10">S4-C24</strain>
    </source>
</reference>
<sequence>MNTSEEQHQLLGLYILGGLDRHERAAFEEHLADCLECRRDAAELESLPDLLDALPRGAALDLESPPPQELEERTRELVDELALRRRKERRRWTGLVAAVAGVCLVAGASVGPLLAQQPQPPSDTYTMTADGGLQVELALVHKTWGTEMDVAGEKLPQDGILTLWVTGKSGYTYQVASWQATPAGRATLTASCAMDTDEIALVELRNDADATLAAVTTN</sequence>
<evidence type="ECO:0000313" key="9">
    <source>
        <dbReference type="EMBL" id="UNK46530.1"/>
    </source>
</evidence>
<evidence type="ECO:0000256" key="3">
    <source>
        <dbReference type="ARBA" id="ARBA00022989"/>
    </source>
</evidence>
<dbReference type="InterPro" id="IPR051474">
    <property type="entry name" value="Anti-sigma-K/W_factor"/>
</dbReference>
<dbReference type="InterPro" id="IPR041916">
    <property type="entry name" value="Anti_sigma_zinc_sf"/>
</dbReference>
<keyword evidence="10" id="KW-1185">Reference proteome</keyword>
<dbReference type="Gene3D" id="1.10.10.1320">
    <property type="entry name" value="Anti-sigma factor, zinc-finger domain"/>
    <property type="match status" value="1"/>
</dbReference>
<evidence type="ECO:0000256" key="2">
    <source>
        <dbReference type="ARBA" id="ARBA00022692"/>
    </source>
</evidence>
<comment type="subcellular location">
    <subcellularLocation>
        <location evidence="1">Membrane</location>
        <topology evidence="1">Single-pass membrane protein</topology>
    </subcellularLocation>
</comment>
<keyword evidence="6" id="KW-0804">Transcription</keyword>
<keyword evidence="5 7" id="KW-0472">Membrane</keyword>
<evidence type="ECO:0000256" key="4">
    <source>
        <dbReference type="ARBA" id="ARBA00023015"/>
    </source>
</evidence>
<feature type="transmembrane region" description="Helical" evidence="7">
    <location>
        <begin position="92"/>
        <end position="115"/>
    </location>
</feature>
<dbReference type="EMBL" id="CP093326">
    <property type="protein sequence ID" value="UNK46530.1"/>
    <property type="molecule type" value="Genomic_DNA"/>
</dbReference>
<keyword evidence="2 7" id="KW-0812">Transmembrane</keyword>
<evidence type="ECO:0000256" key="7">
    <source>
        <dbReference type="SAM" id="Phobius"/>
    </source>
</evidence>
<dbReference type="Pfam" id="PF13490">
    <property type="entry name" value="zf-HC2"/>
    <property type="match status" value="1"/>
</dbReference>
<evidence type="ECO:0000313" key="10">
    <source>
        <dbReference type="Proteomes" id="UP000829069"/>
    </source>
</evidence>
<gene>
    <name evidence="9" type="ORF">MNQ99_03970</name>
</gene>
<dbReference type="RefSeq" id="WP_127512948.1">
    <property type="nucleotide sequence ID" value="NZ_CP093326.1"/>
</dbReference>
<dbReference type="InterPro" id="IPR027383">
    <property type="entry name" value="Znf_put"/>
</dbReference>
<evidence type="ECO:0000256" key="5">
    <source>
        <dbReference type="ARBA" id="ARBA00023136"/>
    </source>
</evidence>
<organism evidence="9 10">
    <name type="scientific">Arthrobacter sulfonylureivorans</name>
    <dbReference type="NCBI Taxonomy" id="2486855"/>
    <lineage>
        <taxon>Bacteria</taxon>
        <taxon>Bacillati</taxon>
        <taxon>Actinomycetota</taxon>
        <taxon>Actinomycetes</taxon>
        <taxon>Micrococcales</taxon>
        <taxon>Micrococcaceae</taxon>
        <taxon>Arthrobacter</taxon>
    </lineage>
</organism>
<proteinExistence type="predicted"/>
<evidence type="ECO:0000256" key="6">
    <source>
        <dbReference type="ARBA" id="ARBA00023163"/>
    </source>
</evidence>
<dbReference type="PANTHER" id="PTHR37461:SF1">
    <property type="entry name" value="ANTI-SIGMA-K FACTOR RSKA"/>
    <property type="match status" value="1"/>
</dbReference>